<dbReference type="RefSeq" id="WP_405508846.1">
    <property type="nucleotide sequence ID" value="NZ_CP108341.1"/>
</dbReference>
<feature type="signal peptide" evidence="4">
    <location>
        <begin position="1"/>
        <end position="35"/>
    </location>
</feature>
<keyword evidence="3 4" id="KW-0732">Signal</keyword>
<name>A0ABZ1MXH6_STREF</name>
<evidence type="ECO:0000256" key="2">
    <source>
        <dbReference type="ARBA" id="ARBA00022448"/>
    </source>
</evidence>
<dbReference type="PANTHER" id="PTHR43649">
    <property type="entry name" value="ARABINOSE-BINDING PROTEIN-RELATED"/>
    <property type="match status" value="1"/>
</dbReference>
<dbReference type="InterPro" id="IPR006311">
    <property type="entry name" value="TAT_signal"/>
</dbReference>
<reference evidence="5 6" key="1">
    <citation type="submission" date="2022-10" db="EMBL/GenBank/DDBJ databases">
        <title>The complete genomes of actinobacterial strains from the NBC collection.</title>
        <authorList>
            <person name="Joergensen T.S."/>
            <person name="Alvarez Arevalo M."/>
            <person name="Sterndorff E.B."/>
            <person name="Faurdal D."/>
            <person name="Vuksanovic O."/>
            <person name="Mourched A.-S."/>
            <person name="Charusanti P."/>
            <person name="Shaw S."/>
            <person name="Blin K."/>
            <person name="Weber T."/>
        </authorList>
    </citation>
    <scope>NUCLEOTIDE SEQUENCE [LARGE SCALE GENOMIC DNA]</scope>
    <source>
        <strain evidence="5 6">NBC_00017</strain>
    </source>
</reference>
<keyword evidence="2" id="KW-0813">Transport</keyword>
<evidence type="ECO:0000313" key="5">
    <source>
        <dbReference type="EMBL" id="WTW31848.1"/>
    </source>
</evidence>
<dbReference type="InterPro" id="IPR006059">
    <property type="entry name" value="SBP"/>
</dbReference>
<accession>A0ABZ1MXH6</accession>
<dbReference type="InterPro" id="IPR050490">
    <property type="entry name" value="Bact_solute-bd_prot1"/>
</dbReference>
<evidence type="ECO:0000256" key="4">
    <source>
        <dbReference type="SAM" id="SignalP"/>
    </source>
</evidence>
<dbReference type="Proteomes" id="UP001621512">
    <property type="component" value="Chromosome"/>
</dbReference>
<comment type="similarity">
    <text evidence="1">Belongs to the bacterial solute-binding protein 1 family.</text>
</comment>
<dbReference type="PANTHER" id="PTHR43649:SF34">
    <property type="entry name" value="ABC TRANSPORTER PERIPLASMIC-BINDING PROTEIN YCJN-RELATED"/>
    <property type="match status" value="1"/>
</dbReference>
<dbReference type="CDD" id="cd13585">
    <property type="entry name" value="PBP2_TMBP_like"/>
    <property type="match status" value="1"/>
</dbReference>
<dbReference type="PROSITE" id="PS51318">
    <property type="entry name" value="TAT"/>
    <property type="match status" value="1"/>
</dbReference>
<organism evidence="5 6">
    <name type="scientific">Streptomyces purpurascens</name>
    <dbReference type="NCBI Taxonomy" id="1924"/>
    <lineage>
        <taxon>Bacteria</taxon>
        <taxon>Bacillati</taxon>
        <taxon>Actinomycetota</taxon>
        <taxon>Actinomycetes</taxon>
        <taxon>Kitasatosporales</taxon>
        <taxon>Streptomycetaceae</taxon>
        <taxon>Streptomyces</taxon>
    </lineage>
</organism>
<proteinExistence type="inferred from homology"/>
<evidence type="ECO:0000256" key="1">
    <source>
        <dbReference type="ARBA" id="ARBA00008520"/>
    </source>
</evidence>
<keyword evidence="6" id="KW-1185">Reference proteome</keyword>
<dbReference type="EMBL" id="CP108341">
    <property type="protein sequence ID" value="WTW31848.1"/>
    <property type="molecule type" value="Genomic_DNA"/>
</dbReference>
<dbReference type="Gene3D" id="3.40.190.10">
    <property type="entry name" value="Periplasmic binding protein-like II"/>
    <property type="match status" value="2"/>
</dbReference>
<evidence type="ECO:0000313" key="6">
    <source>
        <dbReference type="Proteomes" id="UP001621512"/>
    </source>
</evidence>
<protein>
    <submittedName>
        <fullName evidence="5">Sugar ABC transporter substrate-binding protein</fullName>
    </submittedName>
</protein>
<sequence>MTPPPRLPRSPLSRRHLLRAAGGAAALAAAGPLLTACGSSEAAALDPTAKPDLDGVTLKILANQPNALSFKYLSKPFEEATGAKLSVTPVPYDKLTAKAVLDVQSGAGQFDVFMYWYAAVGTLAEGGVIEDLTAYIKAHKDIEESDFLPSLYDTYTRYDGKRWGLPYDGDTHILFYNTEIFERHKVEAPRTWAEYNDIAAKITKDAKGKYYGTIIEAQQVPVILGCAFANRLAGYGGSFLDASGAPTLDTPEAIEAAQVLFDAAPSALPTPLQIGFDQALPAFLDGKGAMLDFWTDFAKRAQDPGQSKVVDKWAVTTLPVGGDNTKPRTSLDAGFGLAVSTASKQKEAAAAFIKWATAAQQNLLVLARPDAGADPIRTSTLSSSAFRKNSPDSYEAVRTGLAGDPLPWPTVPKAPDVLQTLVDELALGLQGKQSAKTALGNTQRAWAKELKGASG</sequence>
<dbReference type="Pfam" id="PF01547">
    <property type="entry name" value="SBP_bac_1"/>
    <property type="match status" value="1"/>
</dbReference>
<dbReference type="SUPFAM" id="SSF53850">
    <property type="entry name" value="Periplasmic binding protein-like II"/>
    <property type="match status" value="1"/>
</dbReference>
<feature type="chain" id="PRO_5046881956" evidence="4">
    <location>
        <begin position="36"/>
        <end position="455"/>
    </location>
</feature>
<evidence type="ECO:0000256" key="3">
    <source>
        <dbReference type="ARBA" id="ARBA00022729"/>
    </source>
</evidence>
<gene>
    <name evidence="5" type="ORF">OHU35_39745</name>
</gene>